<feature type="region of interest" description="Disordered" evidence="1">
    <location>
        <begin position="1"/>
        <end position="74"/>
    </location>
</feature>
<reference evidence="2" key="1">
    <citation type="journal article" date="2020" name="bioRxiv">
        <title>Whole genome comparisons of ergot fungi reveals the divergence and evolution of species within the genus Claviceps are the result of varying mechanisms driving genome evolution and host range expansion.</title>
        <authorList>
            <person name="Wyka S.A."/>
            <person name="Mondo S.J."/>
            <person name="Liu M."/>
            <person name="Dettman J."/>
            <person name="Nalam V."/>
            <person name="Broders K.D."/>
        </authorList>
    </citation>
    <scope>NUCLEOTIDE SEQUENCE</scope>
    <source>
        <strain evidence="2">CCC 489</strain>
    </source>
</reference>
<proteinExistence type="predicted"/>
<sequence>MATTADVRSMARAGAGAGAGAGAVAAAAAGGPDGGEAQGRPAGRLALPEQQQHYPLPSRPHRDIRFDDRKRLST</sequence>
<evidence type="ECO:0000256" key="1">
    <source>
        <dbReference type="SAM" id="MobiDB-lite"/>
    </source>
</evidence>
<organism evidence="2 3">
    <name type="scientific">Claviceps africana</name>
    <dbReference type="NCBI Taxonomy" id="83212"/>
    <lineage>
        <taxon>Eukaryota</taxon>
        <taxon>Fungi</taxon>
        <taxon>Dikarya</taxon>
        <taxon>Ascomycota</taxon>
        <taxon>Pezizomycotina</taxon>
        <taxon>Sordariomycetes</taxon>
        <taxon>Hypocreomycetidae</taxon>
        <taxon>Hypocreales</taxon>
        <taxon>Clavicipitaceae</taxon>
        <taxon>Claviceps</taxon>
    </lineage>
</organism>
<name>A0A8K0J1B8_9HYPO</name>
<gene>
    <name evidence="2" type="ORF">E4U42_007467</name>
</gene>
<feature type="compositionally biased region" description="Basic and acidic residues" evidence="1">
    <location>
        <begin position="60"/>
        <end position="74"/>
    </location>
</feature>
<dbReference type="Proteomes" id="UP000811619">
    <property type="component" value="Unassembled WGS sequence"/>
</dbReference>
<evidence type="ECO:0000313" key="3">
    <source>
        <dbReference type="Proteomes" id="UP000811619"/>
    </source>
</evidence>
<evidence type="ECO:0000313" key="2">
    <source>
        <dbReference type="EMBL" id="KAG5916865.1"/>
    </source>
</evidence>
<dbReference type="EMBL" id="SRPY01000856">
    <property type="protein sequence ID" value="KAG5916865.1"/>
    <property type="molecule type" value="Genomic_DNA"/>
</dbReference>
<accession>A0A8K0J1B8</accession>
<dbReference type="AlphaFoldDB" id="A0A8K0J1B8"/>
<keyword evidence="3" id="KW-1185">Reference proteome</keyword>
<comment type="caution">
    <text evidence="2">The sequence shown here is derived from an EMBL/GenBank/DDBJ whole genome shotgun (WGS) entry which is preliminary data.</text>
</comment>
<protein>
    <submittedName>
        <fullName evidence="2">Uncharacterized protein</fullName>
    </submittedName>
</protein>